<name>A0A7S1W906_NEODS</name>
<protein>
    <recommendedName>
        <fullName evidence="3">SCP domain-containing protein</fullName>
    </recommendedName>
</protein>
<keyword evidence="2" id="KW-0812">Transmembrane</keyword>
<dbReference type="PRINTS" id="PR00837">
    <property type="entry name" value="V5TPXLIKE"/>
</dbReference>
<proteinExistence type="predicted"/>
<keyword evidence="2" id="KW-1133">Transmembrane helix</keyword>
<evidence type="ECO:0000256" key="1">
    <source>
        <dbReference type="SAM" id="MobiDB-lite"/>
    </source>
</evidence>
<dbReference type="SUPFAM" id="SSF55797">
    <property type="entry name" value="PR-1-like"/>
    <property type="match status" value="1"/>
</dbReference>
<feature type="region of interest" description="Disordered" evidence="1">
    <location>
        <begin position="180"/>
        <end position="255"/>
    </location>
</feature>
<feature type="compositionally biased region" description="Pro residues" evidence="1">
    <location>
        <begin position="228"/>
        <end position="238"/>
    </location>
</feature>
<evidence type="ECO:0000259" key="3">
    <source>
        <dbReference type="SMART" id="SM00198"/>
    </source>
</evidence>
<evidence type="ECO:0000256" key="2">
    <source>
        <dbReference type="SAM" id="Phobius"/>
    </source>
</evidence>
<dbReference type="CDD" id="cd05380">
    <property type="entry name" value="CAP_euk"/>
    <property type="match status" value="1"/>
</dbReference>
<dbReference type="GO" id="GO:0005576">
    <property type="term" value="C:extracellular region"/>
    <property type="evidence" value="ECO:0007669"/>
    <property type="project" value="InterPro"/>
</dbReference>
<dbReference type="CDD" id="cd12087">
    <property type="entry name" value="TM_EGFR-like"/>
    <property type="match status" value="1"/>
</dbReference>
<accession>A0A7S1W906</accession>
<feature type="compositionally biased region" description="Low complexity" evidence="1">
    <location>
        <begin position="193"/>
        <end position="227"/>
    </location>
</feature>
<feature type="transmembrane region" description="Helical" evidence="2">
    <location>
        <begin position="259"/>
        <end position="281"/>
    </location>
</feature>
<feature type="domain" description="SCP" evidence="3">
    <location>
        <begin position="19"/>
        <end position="177"/>
    </location>
</feature>
<dbReference type="InterPro" id="IPR018244">
    <property type="entry name" value="Allrgn_V5/Tpx1_CS"/>
</dbReference>
<dbReference type="SMART" id="SM00198">
    <property type="entry name" value="SCP"/>
    <property type="match status" value="1"/>
</dbReference>
<dbReference type="Pfam" id="PF00188">
    <property type="entry name" value="CAP"/>
    <property type="match status" value="1"/>
</dbReference>
<dbReference type="EMBL" id="HBGF01052380">
    <property type="protein sequence ID" value="CAD9155198.1"/>
    <property type="molecule type" value="Transcribed_RNA"/>
</dbReference>
<dbReference type="InterPro" id="IPR014044">
    <property type="entry name" value="CAP_dom"/>
</dbReference>
<dbReference type="InterPro" id="IPR035940">
    <property type="entry name" value="CAP_sf"/>
</dbReference>
<organism evidence="4">
    <name type="scientific">Neobodo designis</name>
    <name type="common">Flagellated protozoan</name>
    <name type="synonym">Bodo designis</name>
    <dbReference type="NCBI Taxonomy" id="312471"/>
    <lineage>
        <taxon>Eukaryota</taxon>
        <taxon>Discoba</taxon>
        <taxon>Euglenozoa</taxon>
        <taxon>Kinetoplastea</taxon>
        <taxon>Metakinetoplastina</taxon>
        <taxon>Neobodonida</taxon>
        <taxon>Neobodo</taxon>
    </lineage>
</organism>
<reference evidence="4" key="1">
    <citation type="submission" date="2021-01" db="EMBL/GenBank/DDBJ databases">
        <authorList>
            <person name="Corre E."/>
            <person name="Pelletier E."/>
            <person name="Niang G."/>
            <person name="Scheremetjew M."/>
            <person name="Finn R."/>
            <person name="Kale V."/>
            <person name="Holt S."/>
            <person name="Cochrane G."/>
            <person name="Meng A."/>
            <person name="Brown T."/>
            <person name="Cohen L."/>
        </authorList>
    </citation>
    <scope>NUCLEOTIDE SEQUENCE</scope>
    <source>
        <strain evidence="4">CCAP 1951/1</strain>
    </source>
</reference>
<dbReference type="AlphaFoldDB" id="A0A7S1W906"/>
<dbReference type="InterPro" id="IPR001283">
    <property type="entry name" value="CRISP-related"/>
</dbReference>
<gene>
    <name evidence="4" type="ORF">NDES1114_LOCUS35040</name>
</gene>
<dbReference type="PROSITE" id="PS01009">
    <property type="entry name" value="CRISP_1"/>
    <property type="match status" value="1"/>
</dbReference>
<dbReference type="Gene3D" id="3.40.33.10">
    <property type="entry name" value="CAP"/>
    <property type="match status" value="1"/>
</dbReference>
<dbReference type="PANTHER" id="PTHR10334">
    <property type="entry name" value="CYSTEINE-RICH SECRETORY PROTEIN-RELATED"/>
    <property type="match status" value="1"/>
</dbReference>
<sequence length="336" mass="34570">MPCNPTVTSVRGDSTLPVAMVNAIVRLHNEARYNATPSAVTMPPLQWSEELAIGAQEYLDSCPGFRHSPQTQRRDRYGFAYIGENLAAGMRFEFGGFERACNMWIEERDAWTYDGATCTGSSVCGTCTPSGSITACGHYTQVVWSTTTHVGCGYAKCASDSIPIYNCWYGPGGNIVRKGPYVEGTRDPTQTCPPASGSTTGPSTTSPGAATAAATTTAPPGAPTTTAAPPPTPTPSSPGPGGNPAAPDESGSNGPSGGVVAAAVIGSLVAVGAIVALVFVVMRRPAKSGSSDVQEMMLADEKGGMAAAPPSAPMLTDDLPVRQGNRVRTITGFSSL</sequence>
<evidence type="ECO:0000313" key="4">
    <source>
        <dbReference type="EMBL" id="CAD9155198.1"/>
    </source>
</evidence>
<keyword evidence="2" id="KW-0472">Membrane</keyword>